<dbReference type="SMART" id="SM00382">
    <property type="entry name" value="AAA"/>
    <property type="match status" value="1"/>
</dbReference>
<dbReference type="GeneID" id="35767545"/>
<dbReference type="PANTHER" id="PTHR43790">
    <property type="entry name" value="CARBOHYDRATE TRANSPORT ATP-BINDING PROTEIN MG119-RELATED"/>
    <property type="match status" value="1"/>
</dbReference>
<keyword evidence="2" id="KW-0813">Transport</keyword>
<evidence type="ECO:0000256" key="1">
    <source>
        <dbReference type="ARBA" id="ARBA00004202"/>
    </source>
</evidence>
<feature type="domain" description="ABC transporter" evidence="9">
    <location>
        <begin position="8"/>
        <end position="243"/>
    </location>
</feature>
<keyword evidence="4" id="KW-0677">Repeat</keyword>
<evidence type="ECO:0000256" key="5">
    <source>
        <dbReference type="ARBA" id="ARBA00022741"/>
    </source>
</evidence>
<evidence type="ECO:0000259" key="9">
    <source>
        <dbReference type="PROSITE" id="PS50893"/>
    </source>
</evidence>
<evidence type="ECO:0000256" key="2">
    <source>
        <dbReference type="ARBA" id="ARBA00022448"/>
    </source>
</evidence>
<protein>
    <submittedName>
        <fullName evidence="11">ABC transporter ATP-binding protein</fullName>
    </submittedName>
</protein>
<name>A0A0X8FEI2_9LACT</name>
<dbReference type="InterPro" id="IPR017871">
    <property type="entry name" value="ABC_transporter-like_CS"/>
</dbReference>
<dbReference type="RefSeq" id="WP_060778300.1">
    <property type="nucleotide sequence ID" value="NZ_CAJHLF010000002.1"/>
</dbReference>
<dbReference type="AlphaFoldDB" id="A0A0X8FEI2"/>
<keyword evidence="3" id="KW-1003">Cell membrane</keyword>
<feature type="domain" description="ABC transporter" evidence="9">
    <location>
        <begin position="260"/>
        <end position="503"/>
    </location>
</feature>
<dbReference type="PANTHER" id="PTHR43790:SF4">
    <property type="entry name" value="GUANOSINE IMPORT ATP-BINDING PROTEIN NUPO"/>
    <property type="match status" value="1"/>
</dbReference>
<dbReference type="PROSITE" id="PS00211">
    <property type="entry name" value="ABC_TRANSPORTER_1"/>
    <property type="match status" value="2"/>
</dbReference>
<organism evidence="11 12">
    <name type="scientific">Aerococcus urinae</name>
    <dbReference type="NCBI Taxonomy" id="1376"/>
    <lineage>
        <taxon>Bacteria</taxon>
        <taxon>Bacillati</taxon>
        <taxon>Bacillota</taxon>
        <taxon>Bacilli</taxon>
        <taxon>Lactobacillales</taxon>
        <taxon>Aerococcaceae</taxon>
        <taxon>Aerococcus</taxon>
    </lineage>
</organism>
<evidence type="ECO:0000313" key="13">
    <source>
        <dbReference type="Proteomes" id="UP001069145"/>
    </source>
</evidence>
<keyword evidence="7" id="KW-1278">Translocase</keyword>
<dbReference type="KEGG" id="aun:AWM73_04695"/>
<comment type="subcellular location">
    <subcellularLocation>
        <location evidence="1">Cell membrane</location>
        <topology evidence="1">Peripheral membrane protein</topology>
    </subcellularLocation>
</comment>
<keyword evidence="13" id="KW-1185">Reference proteome</keyword>
<dbReference type="Gene3D" id="3.40.50.300">
    <property type="entry name" value="P-loop containing nucleotide triphosphate hydrolases"/>
    <property type="match status" value="2"/>
</dbReference>
<gene>
    <name evidence="11" type="ORF">I6G68_05360</name>
    <name evidence="10" type="ORF">ODY43_00620</name>
</gene>
<evidence type="ECO:0000256" key="4">
    <source>
        <dbReference type="ARBA" id="ARBA00022737"/>
    </source>
</evidence>
<dbReference type="GO" id="GO:0016887">
    <property type="term" value="F:ATP hydrolysis activity"/>
    <property type="evidence" value="ECO:0007669"/>
    <property type="project" value="InterPro"/>
</dbReference>
<proteinExistence type="predicted"/>
<dbReference type="CDD" id="cd03215">
    <property type="entry name" value="ABC_Carb_Monos_II"/>
    <property type="match status" value="1"/>
</dbReference>
<dbReference type="InterPro" id="IPR027417">
    <property type="entry name" value="P-loop_NTPase"/>
</dbReference>
<evidence type="ECO:0000313" key="11">
    <source>
        <dbReference type="EMBL" id="QPS00825.1"/>
    </source>
</evidence>
<dbReference type="EMBL" id="JAOTML010000001">
    <property type="protein sequence ID" value="MCY3052507.1"/>
    <property type="molecule type" value="Genomic_DNA"/>
</dbReference>
<reference evidence="10" key="2">
    <citation type="submission" date="2022-09" db="EMBL/GenBank/DDBJ databases">
        <title>Aerococcus urinae taxonomy study.</title>
        <authorList>
            <person name="Christensen J."/>
            <person name="Senneby E."/>
        </authorList>
    </citation>
    <scope>NUCLEOTIDE SEQUENCE</scope>
    <source>
        <strain evidence="10">NLD-066-U95</strain>
    </source>
</reference>
<accession>A0A0X8FEI2</accession>
<evidence type="ECO:0000256" key="7">
    <source>
        <dbReference type="ARBA" id="ARBA00022967"/>
    </source>
</evidence>
<evidence type="ECO:0000313" key="10">
    <source>
        <dbReference type="EMBL" id="MCY3052507.1"/>
    </source>
</evidence>
<sequence>MSEQNLALEIKDISKKFGDFTANDHISFNVKQGEIHALLGENGAGKSTLMNILTGLLTPTSGEILINQEQVTISSPALAYEKGIGMVHQHFMLIDDFTVTENIMLGAELTQHGFLKKDDSEKIVSELSEKYDLKVDPKAKIKDISVGMQQRVEILKLLYRDVDILILDEPTGVLTPQEITELIKTLRHLAAKGKAIILISHKLSEIKAAADRCTIIRRGKKIATVDVDEVSEQELADMMVGRKVKIHVNKEAPQLGDEVLRIKDLVLEKHHQPILRGINLNLSEGEILGIAGIDGNGQSELIDVLTGLSEATLGHIYLDGEEITHDNTRQIAEKGIGHIPEDRHKRGLILAMPISDNFILRNYYQKPFSKNLLMCSDVIENNAKDLVNKYHIAVPNISAKASQLSGGNQQKIVIARELENHPKVLIAAQPTRGLDIGAVEEVHERLLEERGKGKAILLVSQELDELMSLSDRIAVIHQGQITGIVDSQETNETELGLLMAGESIDKLEKVGEKGE</sequence>
<dbReference type="Proteomes" id="UP000594771">
    <property type="component" value="Chromosome"/>
</dbReference>
<keyword evidence="5" id="KW-0547">Nucleotide-binding</keyword>
<dbReference type="PROSITE" id="PS50893">
    <property type="entry name" value="ABC_TRANSPORTER_2"/>
    <property type="match status" value="2"/>
</dbReference>
<dbReference type="OrthoDB" id="9771863at2"/>
<dbReference type="GO" id="GO:0005524">
    <property type="term" value="F:ATP binding"/>
    <property type="evidence" value="ECO:0007669"/>
    <property type="project" value="UniProtKB-KW"/>
</dbReference>
<dbReference type="GO" id="GO:0005886">
    <property type="term" value="C:plasma membrane"/>
    <property type="evidence" value="ECO:0007669"/>
    <property type="project" value="UniProtKB-SubCell"/>
</dbReference>
<dbReference type="EMBL" id="CP065662">
    <property type="protein sequence ID" value="QPS00825.1"/>
    <property type="molecule type" value="Genomic_DNA"/>
</dbReference>
<evidence type="ECO:0000256" key="8">
    <source>
        <dbReference type="ARBA" id="ARBA00023136"/>
    </source>
</evidence>
<dbReference type="Proteomes" id="UP001069145">
    <property type="component" value="Unassembled WGS sequence"/>
</dbReference>
<dbReference type="Pfam" id="PF00005">
    <property type="entry name" value="ABC_tran"/>
    <property type="match status" value="2"/>
</dbReference>
<dbReference type="CDD" id="cd03216">
    <property type="entry name" value="ABC_Carb_Monos_I"/>
    <property type="match status" value="1"/>
</dbReference>
<keyword evidence="6 11" id="KW-0067">ATP-binding</keyword>
<evidence type="ECO:0000256" key="3">
    <source>
        <dbReference type="ARBA" id="ARBA00022475"/>
    </source>
</evidence>
<dbReference type="SUPFAM" id="SSF52540">
    <property type="entry name" value="P-loop containing nucleoside triphosphate hydrolases"/>
    <property type="match status" value="2"/>
</dbReference>
<evidence type="ECO:0000313" key="12">
    <source>
        <dbReference type="Proteomes" id="UP000594771"/>
    </source>
</evidence>
<dbReference type="FunFam" id="3.40.50.300:FF:000127">
    <property type="entry name" value="Ribose import ATP-binding protein RbsA"/>
    <property type="match status" value="1"/>
</dbReference>
<dbReference type="InterPro" id="IPR050107">
    <property type="entry name" value="ABC_carbohydrate_import_ATPase"/>
</dbReference>
<dbReference type="InterPro" id="IPR003439">
    <property type="entry name" value="ABC_transporter-like_ATP-bd"/>
</dbReference>
<evidence type="ECO:0000256" key="6">
    <source>
        <dbReference type="ARBA" id="ARBA00022840"/>
    </source>
</evidence>
<keyword evidence="8" id="KW-0472">Membrane</keyword>
<reference evidence="11 12" key="1">
    <citation type="submission" date="2020-12" db="EMBL/GenBank/DDBJ databases">
        <title>FDA dAtabase for Regulatory Grade micrObial Sequences (FDA-ARGOS): Supporting development and validation of Infectious Disease Dx tests.</title>
        <authorList>
            <person name="Sproer C."/>
            <person name="Gronow S."/>
            <person name="Severitt S."/>
            <person name="Schroder I."/>
            <person name="Tallon L."/>
            <person name="Sadzewicz L."/>
            <person name="Zhao X."/>
            <person name="Boylan J."/>
            <person name="Ott S."/>
            <person name="Bowen H."/>
            <person name="Vavikolanu K."/>
            <person name="Mehta A."/>
            <person name="Aluvathingal J."/>
            <person name="Nadendla S."/>
            <person name="Lowell S."/>
            <person name="Myers T."/>
            <person name="Yan Y."/>
            <person name="Sichtig H."/>
        </authorList>
    </citation>
    <scope>NUCLEOTIDE SEQUENCE [LARGE SCALE GENOMIC DNA]</scope>
    <source>
        <strain evidence="11 12">FDAARGOS_911</strain>
    </source>
</reference>
<dbReference type="InterPro" id="IPR003593">
    <property type="entry name" value="AAA+_ATPase"/>
</dbReference>